<protein>
    <submittedName>
        <fullName evidence="1">Uncharacterized protein</fullName>
    </submittedName>
</protein>
<evidence type="ECO:0000313" key="1">
    <source>
        <dbReference type="EMBL" id="RYR39644.1"/>
    </source>
</evidence>
<organism evidence="1 2">
    <name type="scientific">Arachis hypogaea</name>
    <name type="common">Peanut</name>
    <dbReference type="NCBI Taxonomy" id="3818"/>
    <lineage>
        <taxon>Eukaryota</taxon>
        <taxon>Viridiplantae</taxon>
        <taxon>Streptophyta</taxon>
        <taxon>Embryophyta</taxon>
        <taxon>Tracheophyta</taxon>
        <taxon>Spermatophyta</taxon>
        <taxon>Magnoliopsida</taxon>
        <taxon>eudicotyledons</taxon>
        <taxon>Gunneridae</taxon>
        <taxon>Pentapetalae</taxon>
        <taxon>rosids</taxon>
        <taxon>fabids</taxon>
        <taxon>Fabales</taxon>
        <taxon>Fabaceae</taxon>
        <taxon>Papilionoideae</taxon>
        <taxon>50 kb inversion clade</taxon>
        <taxon>dalbergioids sensu lato</taxon>
        <taxon>Dalbergieae</taxon>
        <taxon>Pterocarpus clade</taxon>
        <taxon>Arachis</taxon>
    </lineage>
</organism>
<reference evidence="1 2" key="1">
    <citation type="submission" date="2019-01" db="EMBL/GenBank/DDBJ databases">
        <title>Sequencing of cultivated peanut Arachis hypogaea provides insights into genome evolution and oil improvement.</title>
        <authorList>
            <person name="Chen X."/>
        </authorList>
    </citation>
    <scope>NUCLEOTIDE SEQUENCE [LARGE SCALE GENOMIC DNA]</scope>
    <source>
        <strain evidence="2">cv. Fuhuasheng</strain>
        <tissue evidence="1">Leaves</tissue>
    </source>
</reference>
<evidence type="ECO:0000313" key="2">
    <source>
        <dbReference type="Proteomes" id="UP000289738"/>
    </source>
</evidence>
<accession>A0A445BLU3</accession>
<dbReference type="EMBL" id="SDMP01000009">
    <property type="protein sequence ID" value="RYR39644.1"/>
    <property type="molecule type" value="Genomic_DNA"/>
</dbReference>
<name>A0A445BLU3_ARAHY</name>
<gene>
    <name evidence="1" type="ORF">Ahy_A09g045213</name>
</gene>
<dbReference type="AlphaFoldDB" id="A0A445BLU3"/>
<sequence length="175" mass="20006">MQLLEVVGITHVLEVSPTLIQPPVTVSWLSFGLPPDYTPPMDNFAPQVRFGNVPSVVNDQPSFSHSKTSRDYHVGSTSNNLRFMAAFRQHIDESHHDLVNLLTQQMTTILNPIMADNETKYKHLARQVERIARIIDYDEGQPHHKNFKIDPDNLDVHKGNLRVNLDEEEPIPHMI</sequence>
<dbReference type="Proteomes" id="UP000289738">
    <property type="component" value="Chromosome A09"/>
</dbReference>
<comment type="caution">
    <text evidence="1">The sequence shown here is derived from an EMBL/GenBank/DDBJ whole genome shotgun (WGS) entry which is preliminary data.</text>
</comment>
<keyword evidence="2" id="KW-1185">Reference proteome</keyword>
<proteinExistence type="predicted"/>